<comment type="caution">
    <text evidence="3">The sequence shown here is derived from an EMBL/GenBank/DDBJ whole genome shotgun (WGS) entry which is preliminary data.</text>
</comment>
<proteinExistence type="predicted"/>
<reference evidence="3 4" key="1">
    <citation type="submission" date="2017-11" db="EMBL/GenBank/DDBJ databases">
        <title>The genome of Rhizophagus clarus HR1 reveals common genetic basis of auxotrophy among arbuscular mycorrhizal fungi.</title>
        <authorList>
            <person name="Kobayashi Y."/>
        </authorList>
    </citation>
    <scope>NUCLEOTIDE SEQUENCE [LARGE SCALE GENOMIC DNA]</scope>
    <source>
        <strain evidence="3 4">HR1</strain>
    </source>
</reference>
<evidence type="ECO:0000259" key="2">
    <source>
        <dbReference type="PROSITE" id="PS51886"/>
    </source>
</evidence>
<protein>
    <recommendedName>
        <fullName evidence="5">BTB domain-containing protein</fullName>
    </recommendedName>
</protein>
<sequence length="492" mass="57328">MSFEFSQELINDWEKLLETEKGYDVIIYVGEDENIKEFRAHSIVLCTRSQYFHAALFNEWANKNDGKFIFNKPNFSPQIFKVILRFIYCGNIDLTKLQGPELLNLLIAVDELGIQTLIPCIQEYLFNHRYEFLQKNPIEIFEIVYQVYRCDTFAKLMEAFLEAICGSPEILLNYDYLIRLNAPLLELLIKSDDLSLDEIDIWDSLVKWCLAQHPSIQHDIKKWNKEEISIMGRTLHKFIPLIRFYHINSKDFFLRVYPFKILIPDDTIDNVLAFHMVPNKEFNLNIQPPRKPLDVYDSIIIGPQHFAIFASWIEKKNNSYDIRNVPYKFNLLFRANRDGNTSAAFHAKCDNKGATIVIIKIPNSEHIVGGYNSLYWNSTCNDWKSAKNSFLFSFMSRNDLNSAKVAGHINEDGYGAIYCSQDYGPAFGRGHDLFQDIDGTWKNYVSTYPKIDVPQGNREWNGYNVFNVENYEVFQSILVTLISIGRRIIPND</sequence>
<evidence type="ECO:0008006" key="5">
    <source>
        <dbReference type="Google" id="ProtNLM"/>
    </source>
</evidence>
<keyword evidence="4" id="KW-1185">Reference proteome</keyword>
<feature type="domain" description="TLDc" evidence="2">
    <location>
        <begin position="299"/>
        <end position="477"/>
    </location>
</feature>
<dbReference type="PROSITE" id="PS51886">
    <property type="entry name" value="TLDC"/>
    <property type="match status" value="1"/>
</dbReference>
<accession>A0A2Z6RVG7</accession>
<evidence type="ECO:0000313" key="3">
    <source>
        <dbReference type="EMBL" id="GBC07118.1"/>
    </source>
</evidence>
<dbReference type="EMBL" id="BEXD01004123">
    <property type="protein sequence ID" value="GBC07118.1"/>
    <property type="molecule type" value="Genomic_DNA"/>
</dbReference>
<feature type="domain" description="BTB" evidence="1">
    <location>
        <begin position="23"/>
        <end position="96"/>
    </location>
</feature>
<evidence type="ECO:0000259" key="1">
    <source>
        <dbReference type="PROSITE" id="PS50097"/>
    </source>
</evidence>
<dbReference type="InterPro" id="IPR011333">
    <property type="entry name" value="SKP1/BTB/POZ_sf"/>
</dbReference>
<dbReference type="CDD" id="cd18186">
    <property type="entry name" value="BTB_POZ_ZBTB_KLHL-like"/>
    <property type="match status" value="1"/>
</dbReference>
<dbReference type="Pfam" id="PF07534">
    <property type="entry name" value="TLD"/>
    <property type="match status" value="1"/>
</dbReference>
<name>A0A2Z6RVG7_9GLOM</name>
<dbReference type="PROSITE" id="PS50097">
    <property type="entry name" value="BTB"/>
    <property type="match status" value="1"/>
</dbReference>
<dbReference type="PANTHER" id="PTHR24410:SF23">
    <property type="entry name" value="BTB DOMAIN-CONTAINING PROTEIN-RELATED"/>
    <property type="match status" value="1"/>
</dbReference>
<organism evidence="3 4">
    <name type="scientific">Rhizophagus clarus</name>
    <dbReference type="NCBI Taxonomy" id="94130"/>
    <lineage>
        <taxon>Eukaryota</taxon>
        <taxon>Fungi</taxon>
        <taxon>Fungi incertae sedis</taxon>
        <taxon>Mucoromycota</taxon>
        <taxon>Glomeromycotina</taxon>
        <taxon>Glomeromycetes</taxon>
        <taxon>Glomerales</taxon>
        <taxon>Glomeraceae</taxon>
        <taxon>Rhizophagus</taxon>
    </lineage>
</organism>
<dbReference type="SUPFAM" id="SSF54695">
    <property type="entry name" value="POZ domain"/>
    <property type="match status" value="1"/>
</dbReference>
<dbReference type="PANTHER" id="PTHR24410">
    <property type="entry name" value="HL07962P-RELATED"/>
    <property type="match status" value="1"/>
</dbReference>
<dbReference type="InterPro" id="IPR006571">
    <property type="entry name" value="TLDc_dom"/>
</dbReference>
<dbReference type="InterPro" id="IPR051481">
    <property type="entry name" value="BTB-POZ/Galectin-3-binding"/>
</dbReference>
<dbReference type="Pfam" id="PF00651">
    <property type="entry name" value="BTB"/>
    <property type="match status" value="1"/>
</dbReference>
<dbReference type="AlphaFoldDB" id="A0A2Z6RVG7"/>
<dbReference type="Proteomes" id="UP000247702">
    <property type="component" value="Unassembled WGS sequence"/>
</dbReference>
<dbReference type="Gene3D" id="3.30.710.10">
    <property type="entry name" value="Potassium Channel Kv1.1, Chain A"/>
    <property type="match status" value="1"/>
</dbReference>
<evidence type="ECO:0000313" key="4">
    <source>
        <dbReference type="Proteomes" id="UP000247702"/>
    </source>
</evidence>
<gene>
    <name evidence="3" type="ORF">RclHR1_07270003</name>
</gene>
<dbReference type="SMART" id="SM00225">
    <property type="entry name" value="BTB"/>
    <property type="match status" value="1"/>
</dbReference>
<dbReference type="InterPro" id="IPR000210">
    <property type="entry name" value="BTB/POZ_dom"/>
</dbReference>